<evidence type="ECO:0000256" key="5">
    <source>
        <dbReference type="ARBA" id="ARBA00023204"/>
    </source>
</evidence>
<dbReference type="SUPFAM" id="SSF57863">
    <property type="entry name" value="ArfGap/RecO-like zinc finger"/>
    <property type="match status" value="1"/>
</dbReference>
<protein>
    <recommendedName>
        <fullName evidence="2 7">DNA repair protein RecO</fullName>
    </recommendedName>
    <alternativeName>
        <fullName evidence="6 7">Recombination protein O</fullName>
    </alternativeName>
</protein>
<reference evidence="9 10" key="1">
    <citation type="submission" date="2021-08" db="EMBL/GenBank/DDBJ databases">
        <title>Complete genome sequence of Leptospira kobayashii strain E30.</title>
        <authorList>
            <person name="Nakao R."/>
            <person name="Nakamura S."/>
            <person name="Masuzawa T."/>
            <person name="Koizumi N."/>
        </authorList>
    </citation>
    <scope>NUCLEOTIDE SEQUENCE [LARGE SCALE GENOMIC DNA]</scope>
    <source>
        <strain evidence="9 10">E30</strain>
    </source>
</reference>
<keyword evidence="3 7" id="KW-0227">DNA damage</keyword>
<evidence type="ECO:0000256" key="4">
    <source>
        <dbReference type="ARBA" id="ARBA00023172"/>
    </source>
</evidence>
<dbReference type="InterPro" id="IPR022572">
    <property type="entry name" value="DNA_rep/recomb_RecO_N"/>
</dbReference>
<dbReference type="Proteomes" id="UP000245263">
    <property type="component" value="Chromosome 1"/>
</dbReference>
<evidence type="ECO:0000313" key="10">
    <source>
        <dbReference type="Proteomes" id="UP000245263"/>
    </source>
</evidence>
<dbReference type="InterPro" id="IPR003717">
    <property type="entry name" value="RecO"/>
</dbReference>
<evidence type="ECO:0000259" key="8">
    <source>
        <dbReference type="Pfam" id="PF11967"/>
    </source>
</evidence>
<evidence type="ECO:0000256" key="7">
    <source>
        <dbReference type="HAMAP-Rule" id="MF_00201"/>
    </source>
</evidence>
<dbReference type="EMBL" id="AP025028">
    <property type="protein sequence ID" value="BDA79305.1"/>
    <property type="molecule type" value="Genomic_DNA"/>
</dbReference>
<comment type="function">
    <text evidence="7">Involved in DNA repair and RecF pathway recombination.</text>
</comment>
<gene>
    <name evidence="7 9" type="primary">recO</name>
    <name evidence="9" type="ORF">LPTSP3_g22350</name>
</gene>
<comment type="similarity">
    <text evidence="1 7">Belongs to the RecO family.</text>
</comment>
<keyword evidence="10" id="KW-1185">Reference proteome</keyword>
<dbReference type="Gene3D" id="2.40.50.140">
    <property type="entry name" value="Nucleic acid-binding proteins"/>
    <property type="match status" value="1"/>
</dbReference>
<keyword evidence="4 7" id="KW-0233">DNA recombination</keyword>
<dbReference type="PANTHER" id="PTHR33991">
    <property type="entry name" value="DNA REPAIR PROTEIN RECO"/>
    <property type="match status" value="1"/>
</dbReference>
<organism evidence="9 10">
    <name type="scientific">Leptospira kobayashii</name>
    <dbReference type="NCBI Taxonomy" id="1917830"/>
    <lineage>
        <taxon>Bacteria</taxon>
        <taxon>Pseudomonadati</taxon>
        <taxon>Spirochaetota</taxon>
        <taxon>Spirochaetia</taxon>
        <taxon>Leptospirales</taxon>
        <taxon>Leptospiraceae</taxon>
        <taxon>Leptospira</taxon>
    </lineage>
</organism>
<evidence type="ECO:0000256" key="3">
    <source>
        <dbReference type="ARBA" id="ARBA00022763"/>
    </source>
</evidence>
<dbReference type="HAMAP" id="MF_00201">
    <property type="entry name" value="RecO"/>
    <property type="match status" value="1"/>
</dbReference>
<keyword evidence="5 7" id="KW-0234">DNA repair</keyword>
<proteinExistence type="inferred from homology"/>
<dbReference type="SUPFAM" id="SSF50249">
    <property type="entry name" value="Nucleic acid-binding proteins"/>
    <property type="match status" value="1"/>
</dbReference>
<sequence length="248" mass="29089">MALKKEKGIVIESRDIGDSDRLISLAGENLIRMKFLSKGIRKSKRRAIAGTELGSLVEIDFYDQAEKEWKSVKEINLINRYDELKSDYLGTLFLMYLCELSLHLFPEGEEHPFIYQLLSGCFEYCSEHGFTYEILPFFKLRALVNLGHFPRDFYCVSCGEDIFSKSKAFFSWENREFHCSDCHSIPKDHMSILRLFDMILRLKFGNLILQKPNQDQVREADFVLNQYLRSITGKEMKSYFEFYKTLGN</sequence>
<dbReference type="Pfam" id="PF11967">
    <property type="entry name" value="RecO_N"/>
    <property type="match status" value="1"/>
</dbReference>
<dbReference type="Pfam" id="PF02565">
    <property type="entry name" value="RecO_C"/>
    <property type="match status" value="1"/>
</dbReference>
<feature type="domain" description="DNA replication/recombination mediator RecO N-terminal" evidence="8">
    <location>
        <begin position="1"/>
        <end position="80"/>
    </location>
</feature>
<evidence type="ECO:0000256" key="6">
    <source>
        <dbReference type="ARBA" id="ARBA00033409"/>
    </source>
</evidence>
<evidence type="ECO:0000313" key="9">
    <source>
        <dbReference type="EMBL" id="BDA79305.1"/>
    </source>
</evidence>
<dbReference type="NCBIfam" id="TIGR00613">
    <property type="entry name" value="reco"/>
    <property type="match status" value="1"/>
</dbReference>
<dbReference type="InterPro" id="IPR012340">
    <property type="entry name" value="NA-bd_OB-fold"/>
</dbReference>
<name>A0ABM7UKE2_9LEPT</name>
<dbReference type="InterPro" id="IPR042242">
    <property type="entry name" value="RecO_C"/>
</dbReference>
<dbReference type="Gene3D" id="1.20.1440.120">
    <property type="entry name" value="Recombination protein O, C-terminal domain"/>
    <property type="match status" value="1"/>
</dbReference>
<dbReference type="PANTHER" id="PTHR33991:SF1">
    <property type="entry name" value="DNA REPAIR PROTEIN RECO"/>
    <property type="match status" value="1"/>
</dbReference>
<dbReference type="InterPro" id="IPR037278">
    <property type="entry name" value="ARFGAP/RecO"/>
</dbReference>
<evidence type="ECO:0000256" key="2">
    <source>
        <dbReference type="ARBA" id="ARBA00021310"/>
    </source>
</evidence>
<dbReference type="RefSeq" id="WP_109019281.1">
    <property type="nucleotide sequence ID" value="NZ_AP025028.1"/>
</dbReference>
<accession>A0ABM7UKE2</accession>
<evidence type="ECO:0000256" key="1">
    <source>
        <dbReference type="ARBA" id="ARBA00007452"/>
    </source>
</evidence>